<protein>
    <submittedName>
        <fullName evidence="2">Uncharacterized protein</fullName>
    </submittedName>
</protein>
<evidence type="ECO:0000313" key="3">
    <source>
        <dbReference type="Proteomes" id="UP000323917"/>
    </source>
</evidence>
<accession>A0A5B9Q2M4</accession>
<proteinExistence type="predicted"/>
<keyword evidence="1" id="KW-0732">Signal</keyword>
<feature type="chain" id="PRO_5022995024" evidence="1">
    <location>
        <begin position="22"/>
        <end position="249"/>
    </location>
</feature>
<name>A0A5B9Q2M4_9BACT</name>
<gene>
    <name evidence="2" type="ORF">Pr1d_05290</name>
</gene>
<evidence type="ECO:0000256" key="1">
    <source>
        <dbReference type="SAM" id="SignalP"/>
    </source>
</evidence>
<feature type="signal peptide" evidence="1">
    <location>
        <begin position="1"/>
        <end position="21"/>
    </location>
</feature>
<keyword evidence="3" id="KW-1185">Reference proteome</keyword>
<sequence precursor="true">MRICSLLLFSGLLGMPNLLHGAVHERDFLTAGDGLLTYDDVNNREWLDLTETLDLAFTKVEEHFSMGGYLNGFTLATVEDLEGLADSAGVSWASTPEFPGVEGAFAWELIELVGELPRNNSPQSQCCVVSNGVDYSDVHIIDILDALGFRQSIGHVAEYGIENASEFSKMVSVFSFGEYGAEPVNLPVNSPPHRDYRSGGITLIDVTSAENSSVVGPYWLYRHAIPEPSCLTLLSCCMAPLLCVRRRIC</sequence>
<dbReference type="RefSeq" id="WP_148072061.1">
    <property type="nucleotide sequence ID" value="NZ_CP042913.1"/>
</dbReference>
<dbReference type="KEGG" id="bgok:Pr1d_05290"/>
<dbReference type="EMBL" id="CP042913">
    <property type="protein sequence ID" value="QEG33268.1"/>
    <property type="molecule type" value="Genomic_DNA"/>
</dbReference>
<organism evidence="2 3">
    <name type="scientific">Bythopirellula goksoeyrii</name>
    <dbReference type="NCBI Taxonomy" id="1400387"/>
    <lineage>
        <taxon>Bacteria</taxon>
        <taxon>Pseudomonadati</taxon>
        <taxon>Planctomycetota</taxon>
        <taxon>Planctomycetia</taxon>
        <taxon>Pirellulales</taxon>
        <taxon>Lacipirellulaceae</taxon>
        <taxon>Bythopirellula</taxon>
    </lineage>
</organism>
<evidence type="ECO:0000313" key="2">
    <source>
        <dbReference type="EMBL" id="QEG33268.1"/>
    </source>
</evidence>
<dbReference type="OrthoDB" id="288776at2"/>
<reference evidence="2 3" key="1">
    <citation type="submission" date="2019-08" db="EMBL/GenBank/DDBJ databases">
        <title>Deep-cultivation of Planctomycetes and their phenomic and genomic characterization uncovers novel biology.</title>
        <authorList>
            <person name="Wiegand S."/>
            <person name="Jogler M."/>
            <person name="Boedeker C."/>
            <person name="Pinto D."/>
            <person name="Vollmers J."/>
            <person name="Rivas-Marin E."/>
            <person name="Kohn T."/>
            <person name="Peeters S.H."/>
            <person name="Heuer A."/>
            <person name="Rast P."/>
            <person name="Oberbeckmann S."/>
            <person name="Bunk B."/>
            <person name="Jeske O."/>
            <person name="Meyerdierks A."/>
            <person name="Storesund J.E."/>
            <person name="Kallscheuer N."/>
            <person name="Luecker S."/>
            <person name="Lage O.M."/>
            <person name="Pohl T."/>
            <person name="Merkel B.J."/>
            <person name="Hornburger P."/>
            <person name="Mueller R.-W."/>
            <person name="Bruemmer F."/>
            <person name="Labrenz M."/>
            <person name="Spormann A.M."/>
            <person name="Op den Camp H."/>
            <person name="Overmann J."/>
            <person name="Amann R."/>
            <person name="Jetten M.S.M."/>
            <person name="Mascher T."/>
            <person name="Medema M.H."/>
            <person name="Devos D.P."/>
            <person name="Kaster A.-K."/>
            <person name="Ovreas L."/>
            <person name="Rohde M."/>
            <person name="Galperin M.Y."/>
            <person name="Jogler C."/>
        </authorList>
    </citation>
    <scope>NUCLEOTIDE SEQUENCE [LARGE SCALE GENOMIC DNA]</scope>
    <source>
        <strain evidence="2 3">Pr1d</strain>
    </source>
</reference>
<dbReference type="AlphaFoldDB" id="A0A5B9Q2M4"/>
<dbReference type="Proteomes" id="UP000323917">
    <property type="component" value="Chromosome"/>
</dbReference>